<sequence length="334" mass="34441">MLGDERAVSVAAGAYHSLALTADGSVWSWGGGFSGQLGHGDEQDQLLPKKIETFAGRRVVAVSVGLYHSIAITADGSAWSWGDGDYGRLGHGDQQDQLLPKQVEAFAGQRVVAVSAGARHSLATTADGAAWSWGLGGAGRLGHGDQQRQLLPKRVEAFAGRRVVAVAAGGIHSLAITADGAVLSWGDGVSGRLGHGDTQNQLLPKKVETFAGRRVVAVSAGDRHSIAITADGAVWSWAMEPLASWATATSRTSCCPSRSKPSLGSASSLCRLRNTIASPSPPTAVFMLGVWANAAALGPRRGPVAPAAAQEDRAIRGEGAGAVRGFARDILIVC</sequence>
<dbReference type="InterPro" id="IPR051625">
    <property type="entry name" value="Signaling_Regulatory_Domain"/>
</dbReference>
<keyword evidence="5" id="KW-1185">Reference proteome</keyword>
<name>A0A0D3KMY7_EMIH1</name>
<dbReference type="AlphaFoldDB" id="A0A0D3KMY7"/>
<dbReference type="HOGENOM" id="CLU_832712_0_0_1"/>
<dbReference type="Pfam" id="PF25390">
    <property type="entry name" value="WD40_RLD"/>
    <property type="match status" value="1"/>
</dbReference>
<proteinExistence type="predicted"/>
<dbReference type="RefSeq" id="XP_005789551.1">
    <property type="nucleotide sequence ID" value="XM_005789494.1"/>
</dbReference>
<dbReference type="InterPro" id="IPR000408">
    <property type="entry name" value="Reg_chr_condens"/>
</dbReference>
<dbReference type="Pfam" id="PF00415">
    <property type="entry name" value="RCC1"/>
    <property type="match status" value="1"/>
</dbReference>
<dbReference type="Proteomes" id="UP000013827">
    <property type="component" value="Unassembled WGS sequence"/>
</dbReference>
<dbReference type="PROSITE" id="PS50012">
    <property type="entry name" value="RCC1_3"/>
    <property type="match status" value="4"/>
</dbReference>
<dbReference type="PaxDb" id="2903-EOD37122"/>
<dbReference type="PANTHER" id="PTHR22872">
    <property type="entry name" value="BTK-BINDING PROTEIN-RELATED"/>
    <property type="match status" value="1"/>
</dbReference>
<dbReference type="OMA" id="MEPLASW"/>
<dbReference type="Gene3D" id="2.130.10.30">
    <property type="entry name" value="Regulator of chromosome condensation 1/beta-lactamase-inhibitor protein II"/>
    <property type="match status" value="2"/>
</dbReference>
<feature type="domain" description="RCC1-like" evidence="3">
    <location>
        <begin position="7"/>
        <end position="174"/>
    </location>
</feature>
<feature type="repeat" description="RCC1" evidence="2">
    <location>
        <begin position="24"/>
        <end position="75"/>
    </location>
</feature>
<feature type="repeat" description="RCC1" evidence="2">
    <location>
        <begin position="128"/>
        <end position="179"/>
    </location>
</feature>
<evidence type="ECO:0000313" key="4">
    <source>
        <dbReference type="EnsemblProtists" id="EOD37122"/>
    </source>
</evidence>
<dbReference type="PROSITE" id="PS00626">
    <property type="entry name" value="RCC1_2"/>
    <property type="match status" value="3"/>
</dbReference>
<dbReference type="InterPro" id="IPR058923">
    <property type="entry name" value="RCC1-like_dom"/>
</dbReference>
<evidence type="ECO:0000313" key="5">
    <source>
        <dbReference type="Proteomes" id="UP000013827"/>
    </source>
</evidence>
<feature type="repeat" description="RCC1" evidence="2">
    <location>
        <begin position="180"/>
        <end position="231"/>
    </location>
</feature>
<feature type="repeat" description="RCC1" evidence="2">
    <location>
        <begin position="76"/>
        <end position="127"/>
    </location>
</feature>
<dbReference type="STRING" id="2903.R1DQ19"/>
<evidence type="ECO:0000256" key="1">
    <source>
        <dbReference type="ARBA" id="ARBA00022737"/>
    </source>
</evidence>
<dbReference type="PRINTS" id="PR00633">
    <property type="entry name" value="RCCNDNSATION"/>
</dbReference>
<evidence type="ECO:0000259" key="3">
    <source>
        <dbReference type="Pfam" id="PF25390"/>
    </source>
</evidence>
<dbReference type="PANTHER" id="PTHR22872:SF2">
    <property type="entry name" value="INHIBITOR OF BRUTON TYROSINE KINASE"/>
    <property type="match status" value="1"/>
</dbReference>
<accession>A0A0D3KMY7</accession>
<dbReference type="eggNOG" id="KOG1426">
    <property type="taxonomic scope" value="Eukaryota"/>
</dbReference>
<reference evidence="4" key="2">
    <citation type="submission" date="2024-10" db="UniProtKB">
        <authorList>
            <consortium name="EnsemblProtists"/>
        </authorList>
    </citation>
    <scope>IDENTIFICATION</scope>
</reference>
<evidence type="ECO:0000256" key="2">
    <source>
        <dbReference type="PROSITE-ProRule" id="PRU00235"/>
    </source>
</evidence>
<dbReference type="EnsemblProtists" id="EOD37122">
    <property type="protein sequence ID" value="EOD37122"/>
    <property type="gene ID" value="EMIHUDRAFT_440441"/>
</dbReference>
<dbReference type="InterPro" id="IPR009091">
    <property type="entry name" value="RCC1/BLIP-II"/>
</dbReference>
<reference evidence="5" key="1">
    <citation type="journal article" date="2013" name="Nature">
        <title>Pan genome of the phytoplankton Emiliania underpins its global distribution.</title>
        <authorList>
            <person name="Read B.A."/>
            <person name="Kegel J."/>
            <person name="Klute M.J."/>
            <person name="Kuo A."/>
            <person name="Lefebvre S.C."/>
            <person name="Maumus F."/>
            <person name="Mayer C."/>
            <person name="Miller J."/>
            <person name="Monier A."/>
            <person name="Salamov A."/>
            <person name="Young J."/>
            <person name="Aguilar M."/>
            <person name="Claverie J.M."/>
            <person name="Frickenhaus S."/>
            <person name="Gonzalez K."/>
            <person name="Herman E.K."/>
            <person name="Lin Y.C."/>
            <person name="Napier J."/>
            <person name="Ogata H."/>
            <person name="Sarno A.F."/>
            <person name="Shmutz J."/>
            <person name="Schroeder D."/>
            <person name="de Vargas C."/>
            <person name="Verret F."/>
            <person name="von Dassow P."/>
            <person name="Valentin K."/>
            <person name="Van de Peer Y."/>
            <person name="Wheeler G."/>
            <person name="Dacks J.B."/>
            <person name="Delwiche C.F."/>
            <person name="Dyhrman S.T."/>
            <person name="Glockner G."/>
            <person name="John U."/>
            <person name="Richards T."/>
            <person name="Worden A.Z."/>
            <person name="Zhang X."/>
            <person name="Grigoriev I.V."/>
            <person name="Allen A.E."/>
            <person name="Bidle K."/>
            <person name="Borodovsky M."/>
            <person name="Bowler C."/>
            <person name="Brownlee C."/>
            <person name="Cock J.M."/>
            <person name="Elias M."/>
            <person name="Gladyshev V.N."/>
            <person name="Groth M."/>
            <person name="Guda C."/>
            <person name="Hadaegh A."/>
            <person name="Iglesias-Rodriguez M.D."/>
            <person name="Jenkins J."/>
            <person name="Jones B.M."/>
            <person name="Lawson T."/>
            <person name="Leese F."/>
            <person name="Lindquist E."/>
            <person name="Lobanov A."/>
            <person name="Lomsadze A."/>
            <person name="Malik S.B."/>
            <person name="Marsh M.E."/>
            <person name="Mackinder L."/>
            <person name="Mock T."/>
            <person name="Mueller-Roeber B."/>
            <person name="Pagarete A."/>
            <person name="Parker M."/>
            <person name="Probert I."/>
            <person name="Quesneville H."/>
            <person name="Raines C."/>
            <person name="Rensing S.A."/>
            <person name="Riano-Pachon D.M."/>
            <person name="Richier S."/>
            <person name="Rokitta S."/>
            <person name="Shiraiwa Y."/>
            <person name="Soanes D.M."/>
            <person name="van der Giezen M."/>
            <person name="Wahlund T.M."/>
            <person name="Williams B."/>
            <person name="Wilson W."/>
            <person name="Wolfe G."/>
            <person name="Wurch L.L."/>
        </authorList>
    </citation>
    <scope>NUCLEOTIDE SEQUENCE</scope>
</reference>
<keyword evidence="1" id="KW-0677">Repeat</keyword>
<protein>
    <recommendedName>
        <fullName evidence="3">RCC1-like domain-containing protein</fullName>
    </recommendedName>
</protein>
<dbReference type="KEGG" id="ehx:EMIHUDRAFT_440441"/>
<organism evidence="4 5">
    <name type="scientific">Emiliania huxleyi (strain CCMP1516)</name>
    <dbReference type="NCBI Taxonomy" id="280463"/>
    <lineage>
        <taxon>Eukaryota</taxon>
        <taxon>Haptista</taxon>
        <taxon>Haptophyta</taxon>
        <taxon>Prymnesiophyceae</taxon>
        <taxon>Isochrysidales</taxon>
        <taxon>Noelaerhabdaceae</taxon>
        <taxon>Emiliania</taxon>
    </lineage>
</organism>
<dbReference type="GeneID" id="17282392"/>
<dbReference type="SUPFAM" id="SSF50985">
    <property type="entry name" value="RCC1/BLIP-II"/>
    <property type="match status" value="1"/>
</dbReference>